<evidence type="ECO:0000313" key="6">
    <source>
        <dbReference type="EMBL" id="RZC30906.1"/>
    </source>
</evidence>
<dbReference type="Pfam" id="PF00335">
    <property type="entry name" value="Tetraspanin"/>
    <property type="match status" value="1"/>
</dbReference>
<dbReference type="PANTHER" id="PTHR19282:SF518">
    <property type="entry name" value="TOBAMOVIRUS MULTIPLICATION PROTEIN 2A"/>
    <property type="match status" value="1"/>
</dbReference>
<evidence type="ECO:0000256" key="1">
    <source>
        <dbReference type="ARBA" id="ARBA00004141"/>
    </source>
</evidence>
<dbReference type="PRINTS" id="PR00259">
    <property type="entry name" value="TMFOUR"/>
</dbReference>
<evidence type="ECO:0000313" key="7">
    <source>
        <dbReference type="Proteomes" id="UP000289340"/>
    </source>
</evidence>
<feature type="transmembrane region" description="Helical" evidence="5">
    <location>
        <begin position="82"/>
        <end position="106"/>
    </location>
</feature>
<dbReference type="AlphaFoldDB" id="A0A445M5Q2"/>
<dbReference type="GO" id="GO:0016020">
    <property type="term" value="C:membrane"/>
    <property type="evidence" value="ECO:0007669"/>
    <property type="project" value="UniProtKB-SubCell"/>
</dbReference>
<name>A0A445M5Q2_GLYSO</name>
<keyword evidence="4 5" id="KW-0472">Membrane</keyword>
<feature type="transmembrane region" description="Helical" evidence="5">
    <location>
        <begin position="292"/>
        <end position="311"/>
    </location>
</feature>
<keyword evidence="2 5" id="KW-0812">Transmembrane</keyword>
<keyword evidence="7" id="KW-1185">Reference proteome</keyword>
<feature type="transmembrane region" description="Helical" evidence="5">
    <location>
        <begin position="252"/>
        <end position="272"/>
    </location>
</feature>
<sequence length="316" mass="35475">MACRGCWECLLKLFNFILTLTGLAIVGYGIYLFVEFSKASDDDNTPAISPVSDDSALIQLGRPVLMAVSLSNNFFDNLPRAWFIYLFIGIGVVLFLFSCFGCIGAATRNGCCLSCYSILVALLILVELGCAAFIFFDKNWKEEIPTDKTGDFDAIYGFLIENWNIVKWVALGIVIFEALLFLLALIVRAANRPADYDSDEEFINPRQQVRQPLLNRPAASPATGLPVAGTMDQRPSRNDAWSTRMREKVQSFSLQLTLSNIVMHFFHVFFFVSTHLSAPGLYHTCVCLVQSWLFSLVVTKHFPLTNTAFWLSRLRS</sequence>
<evidence type="ECO:0000256" key="3">
    <source>
        <dbReference type="ARBA" id="ARBA00022989"/>
    </source>
</evidence>
<dbReference type="Proteomes" id="UP000289340">
    <property type="component" value="Chromosome 1"/>
</dbReference>
<protein>
    <submittedName>
        <fullName evidence="6">Tobamovirus multiplication protein 2A isoform B</fullName>
    </submittedName>
</protein>
<organism evidence="6 7">
    <name type="scientific">Glycine soja</name>
    <name type="common">Wild soybean</name>
    <dbReference type="NCBI Taxonomy" id="3848"/>
    <lineage>
        <taxon>Eukaryota</taxon>
        <taxon>Viridiplantae</taxon>
        <taxon>Streptophyta</taxon>
        <taxon>Embryophyta</taxon>
        <taxon>Tracheophyta</taxon>
        <taxon>Spermatophyta</taxon>
        <taxon>Magnoliopsida</taxon>
        <taxon>eudicotyledons</taxon>
        <taxon>Gunneridae</taxon>
        <taxon>Pentapetalae</taxon>
        <taxon>rosids</taxon>
        <taxon>fabids</taxon>
        <taxon>Fabales</taxon>
        <taxon>Fabaceae</taxon>
        <taxon>Papilionoideae</taxon>
        <taxon>50 kb inversion clade</taxon>
        <taxon>NPAAA clade</taxon>
        <taxon>indigoferoid/millettioid clade</taxon>
        <taxon>Phaseoleae</taxon>
        <taxon>Glycine</taxon>
        <taxon>Glycine subgen. Soja</taxon>
    </lineage>
</organism>
<dbReference type="EMBL" id="QZWG01000001">
    <property type="protein sequence ID" value="RZC30906.1"/>
    <property type="molecule type" value="Genomic_DNA"/>
</dbReference>
<feature type="transmembrane region" description="Helical" evidence="5">
    <location>
        <begin position="165"/>
        <end position="187"/>
    </location>
</feature>
<evidence type="ECO:0000256" key="2">
    <source>
        <dbReference type="ARBA" id="ARBA00022692"/>
    </source>
</evidence>
<reference evidence="6 7" key="1">
    <citation type="submission" date="2018-09" db="EMBL/GenBank/DDBJ databases">
        <title>A high-quality reference genome of wild soybean provides a powerful tool to mine soybean genomes.</title>
        <authorList>
            <person name="Xie M."/>
            <person name="Chung C.Y.L."/>
            <person name="Li M.-W."/>
            <person name="Wong F.-L."/>
            <person name="Chan T.-F."/>
            <person name="Lam H.-M."/>
        </authorList>
    </citation>
    <scope>NUCLEOTIDE SEQUENCE [LARGE SCALE GENOMIC DNA]</scope>
    <source>
        <strain evidence="7">cv. W05</strain>
        <tissue evidence="6">Hypocotyl of etiolated seedlings</tissue>
    </source>
</reference>
<comment type="caution">
    <text evidence="6">The sequence shown here is derived from an EMBL/GenBank/DDBJ whole genome shotgun (WGS) entry which is preliminary data.</text>
</comment>
<evidence type="ECO:0000256" key="5">
    <source>
        <dbReference type="SAM" id="Phobius"/>
    </source>
</evidence>
<feature type="transmembrane region" description="Helical" evidence="5">
    <location>
        <begin position="12"/>
        <end position="34"/>
    </location>
</feature>
<proteinExistence type="predicted"/>
<comment type="subcellular location">
    <subcellularLocation>
        <location evidence="1">Membrane</location>
        <topology evidence="1">Multi-pass membrane protein</topology>
    </subcellularLocation>
</comment>
<keyword evidence="3 5" id="KW-1133">Transmembrane helix</keyword>
<dbReference type="PANTHER" id="PTHR19282">
    <property type="entry name" value="TETRASPANIN"/>
    <property type="match status" value="1"/>
</dbReference>
<accession>A0A445M5Q2</accession>
<feature type="transmembrane region" description="Helical" evidence="5">
    <location>
        <begin position="113"/>
        <end position="136"/>
    </location>
</feature>
<gene>
    <name evidence="6" type="ORF">D0Y65_002100</name>
</gene>
<dbReference type="InterPro" id="IPR018499">
    <property type="entry name" value="Tetraspanin/Peripherin"/>
</dbReference>
<evidence type="ECO:0000256" key="4">
    <source>
        <dbReference type="ARBA" id="ARBA00023136"/>
    </source>
</evidence>